<organism evidence="1 2">
    <name type="scientific">Noviherbaspirillum pedocola</name>
    <dbReference type="NCBI Taxonomy" id="2801341"/>
    <lineage>
        <taxon>Bacteria</taxon>
        <taxon>Pseudomonadati</taxon>
        <taxon>Pseudomonadota</taxon>
        <taxon>Betaproteobacteria</taxon>
        <taxon>Burkholderiales</taxon>
        <taxon>Oxalobacteraceae</taxon>
        <taxon>Noviherbaspirillum</taxon>
    </lineage>
</organism>
<reference evidence="1" key="1">
    <citation type="submission" date="2021-01" db="EMBL/GenBank/DDBJ databases">
        <title>Genome sequence of strain Noviherbaspirillum sp. DKR-6.</title>
        <authorList>
            <person name="Chaudhary D.K."/>
        </authorList>
    </citation>
    <scope>NUCLEOTIDE SEQUENCE</scope>
    <source>
        <strain evidence="1">DKR-6</strain>
    </source>
</reference>
<dbReference type="RefSeq" id="WP_200595402.1">
    <property type="nucleotide sequence ID" value="NZ_JAEPBG010000011.1"/>
</dbReference>
<keyword evidence="2" id="KW-1185">Reference proteome</keyword>
<sequence>MVATLRFADVTPQEVTVKGTQAGRTIANIVKAIPVLGSRTFRAVPWLANSFQANMPELTWFDVYDDLRHHQRMLSGPQVQKSEAAALGRYRSQVMAYPP</sequence>
<evidence type="ECO:0000313" key="1">
    <source>
        <dbReference type="EMBL" id="MBK4737251.1"/>
    </source>
</evidence>
<name>A0A934SUW9_9BURK</name>
<dbReference type="Proteomes" id="UP000622890">
    <property type="component" value="Unassembled WGS sequence"/>
</dbReference>
<dbReference type="EMBL" id="JAEPBG010000011">
    <property type="protein sequence ID" value="MBK4737251.1"/>
    <property type="molecule type" value="Genomic_DNA"/>
</dbReference>
<evidence type="ECO:0000313" key="2">
    <source>
        <dbReference type="Proteomes" id="UP000622890"/>
    </source>
</evidence>
<accession>A0A934SUW9</accession>
<dbReference type="AlphaFoldDB" id="A0A934SUW9"/>
<gene>
    <name evidence="1" type="ORF">JJB74_21725</name>
</gene>
<comment type="caution">
    <text evidence="1">The sequence shown here is derived from an EMBL/GenBank/DDBJ whole genome shotgun (WGS) entry which is preliminary data.</text>
</comment>
<proteinExistence type="predicted"/>
<protein>
    <submittedName>
        <fullName evidence="1">Uncharacterized protein</fullName>
    </submittedName>
</protein>